<dbReference type="EMBL" id="QXHD01000004">
    <property type="protein sequence ID" value="NEZ56242.1"/>
    <property type="molecule type" value="Genomic_DNA"/>
</dbReference>
<name>A0A6M0RKD0_9CYAN</name>
<proteinExistence type="predicted"/>
<protein>
    <submittedName>
        <fullName evidence="1">Uncharacterized protein</fullName>
    </submittedName>
</protein>
<dbReference type="RefSeq" id="WP_163698218.1">
    <property type="nucleotide sequence ID" value="NZ_QXHD01000004.1"/>
</dbReference>
<sequence length="1049" mass="116590">MSAPQLEFKVSIDVEMSAAFGGYALELGDEYVATGANSIVPRIEWQVRSNAIPQLERDRLKDLLDLYHGWIAFQWQPYDGWPLALVICKNYEFEELRGEPNPLYNFSATFIEEPGGSCEELRAELDPSLMLDILDGIDDHLTRFTRNQAPFLINNDGVSINSFHEVLGRGGYFPATAGTTEGQAVGVRSAIKAYRITGEQSWLDRAILLAEAIEDYYYVVPPPPAGGNAFDYFYVPHWLINARGSFPTKGIQRNPPISNGRFGEIFTFTNGVATIPGGLLADVYKVYSTDGLLLWPYVYSPLIQGTEYAVNYWVSNLLLEGDRFRIAPDYIQPGGTPLVPTTEGAGTIVLSSNYSGQAIVVYSDYSGPTVGVNEKFEPSPLLRPVGAAESFAAFDVFPWLSEAYDLLFEETGNAKWARARDATIGTAISTATVPNISYFYKKEPFYDIPLRWPGSQVFWIFNNNEGTIERINGGARDQWLRIVTNTPDQPFASMEVQNFATIVQLYDYGTISIEVVCSVDAILEIVLSASTDAFDQSQLYKVFMVAQANVPITRTFNAWDFARYGYGFEVGDYRAGGEQYLVWHPRLADNPVYLYSDSDPDTISESELVEVTAPSTPDSAQISSYLAVRLTLRKTIFAGAGLVLLQNDGRSLGGATNQPPQLYVRVQGGVVTCFITDADDDKYSRDIGPSPNWQLIPAGWVHYVGGTDAVNSQQIKGIEFEPDDDNQTVTVDVLWAGEVPLERIPLPLIIYKGSFVSRVQAAHTIEIGDFKPNNNPFDELPYTPGVWPFTVNTDNGLVEAYRGSPYAAYQSPSFWIKQGNNEAADNVIQFLSDAQTAYFQQHPTGRTGLFAPVLNWASWDTMAVSQEQINKFSWIGEDPNTQWIGYTARTVVEAAYSWYLRPGDAIAQTVAMRALQFLNNDYYLRGQVRPLTDILPAADPVSLYEEPHASALIMKAAIYANLAGGDPTVTWPIIVHTWRHLKSQYIDTISDPMRGSFTAGQPTFQSGGTTYRENFAFWVFEQIEAIVLLYESRSELTIPPCGLTYLGTP</sequence>
<dbReference type="Proteomes" id="UP000481033">
    <property type="component" value="Unassembled WGS sequence"/>
</dbReference>
<dbReference type="AlphaFoldDB" id="A0A6M0RKD0"/>
<keyword evidence="2" id="KW-1185">Reference proteome</keyword>
<evidence type="ECO:0000313" key="1">
    <source>
        <dbReference type="EMBL" id="NEZ56242.1"/>
    </source>
</evidence>
<reference evidence="1 2" key="1">
    <citation type="journal article" date="2020" name="Microb. Ecol.">
        <title>Ecogenomics of the Marine Benthic Filamentous Cyanobacterium Adonisia.</title>
        <authorList>
            <person name="Walter J.M."/>
            <person name="Coutinho F.H."/>
            <person name="Leomil L."/>
            <person name="Hargreaves P.I."/>
            <person name="Campeao M.E."/>
            <person name="Vieira V.V."/>
            <person name="Silva B.S."/>
            <person name="Fistarol G.O."/>
            <person name="Salomon P.S."/>
            <person name="Sawabe T."/>
            <person name="Mino S."/>
            <person name="Hosokawa M."/>
            <person name="Miyashita H."/>
            <person name="Maruyama F."/>
            <person name="van Verk M.C."/>
            <person name="Dutilh B.E."/>
            <person name="Thompson C.C."/>
            <person name="Thompson F.L."/>
        </authorList>
    </citation>
    <scope>NUCLEOTIDE SEQUENCE [LARGE SCALE GENOMIC DNA]</scope>
    <source>
        <strain evidence="1 2">CCMR0081</strain>
    </source>
</reference>
<gene>
    <name evidence="1" type="ORF">DXZ20_11280</name>
</gene>
<comment type="caution">
    <text evidence="1">The sequence shown here is derived from an EMBL/GenBank/DDBJ whole genome shotgun (WGS) entry which is preliminary data.</text>
</comment>
<evidence type="ECO:0000313" key="2">
    <source>
        <dbReference type="Proteomes" id="UP000481033"/>
    </source>
</evidence>
<organism evidence="1 2">
    <name type="scientific">Adonisia turfae CCMR0081</name>
    <dbReference type="NCBI Taxonomy" id="2292702"/>
    <lineage>
        <taxon>Bacteria</taxon>
        <taxon>Bacillati</taxon>
        <taxon>Cyanobacteriota</taxon>
        <taxon>Adonisia</taxon>
        <taxon>Adonisia turfae</taxon>
    </lineage>
</organism>
<accession>A0A6M0RKD0</accession>